<feature type="transmembrane region" description="Helical" evidence="1">
    <location>
        <begin position="133"/>
        <end position="152"/>
    </location>
</feature>
<dbReference type="Proteomes" id="UP001501094">
    <property type="component" value="Unassembled WGS sequence"/>
</dbReference>
<keyword evidence="1" id="KW-0472">Membrane</keyword>
<sequence length="153" mass="15732">MVFTVPAVASVLLLGLAAGVFHAFSSFVMSGLGRAGDLPAGEAMTGINETAVRPAFMSVFFGALLVPALTTVVGFVSGDDGAGWLLAATLVYLAGTFGVTVARNVPLNDRLLAASDKAAAWRDYRGPWTAWNHVRTIAGAVATVLAALGLVLR</sequence>
<keyword evidence="1" id="KW-1133">Transmembrane helix</keyword>
<feature type="transmembrane region" description="Helical" evidence="1">
    <location>
        <begin position="83"/>
        <end position="102"/>
    </location>
</feature>
<accession>A0ABN2NAX8</accession>
<evidence type="ECO:0000313" key="2">
    <source>
        <dbReference type="EMBL" id="GAA1856712.1"/>
    </source>
</evidence>
<protein>
    <submittedName>
        <fullName evidence="2">DUF1772 domain-containing protein</fullName>
    </submittedName>
</protein>
<dbReference type="RefSeq" id="WP_344100664.1">
    <property type="nucleotide sequence ID" value="NZ_BAAANL010000002.1"/>
</dbReference>
<keyword evidence="1" id="KW-0812">Transmembrane</keyword>
<gene>
    <name evidence="2" type="ORF">GCM10009751_12460</name>
</gene>
<evidence type="ECO:0000313" key="3">
    <source>
        <dbReference type="Proteomes" id="UP001501094"/>
    </source>
</evidence>
<dbReference type="InterPro" id="IPR013901">
    <property type="entry name" value="Anthrone_oxy"/>
</dbReference>
<keyword evidence="3" id="KW-1185">Reference proteome</keyword>
<feature type="transmembrane region" description="Helical" evidence="1">
    <location>
        <begin position="51"/>
        <end position="76"/>
    </location>
</feature>
<name>A0ABN2NAX8_9MICO</name>
<comment type="caution">
    <text evidence="2">The sequence shown here is derived from an EMBL/GenBank/DDBJ whole genome shotgun (WGS) entry which is preliminary data.</text>
</comment>
<organism evidence="2 3">
    <name type="scientific">Myceligenerans crystallogenes</name>
    <dbReference type="NCBI Taxonomy" id="316335"/>
    <lineage>
        <taxon>Bacteria</taxon>
        <taxon>Bacillati</taxon>
        <taxon>Actinomycetota</taxon>
        <taxon>Actinomycetes</taxon>
        <taxon>Micrococcales</taxon>
        <taxon>Promicromonosporaceae</taxon>
        <taxon>Myceligenerans</taxon>
    </lineage>
</organism>
<proteinExistence type="predicted"/>
<reference evidence="2 3" key="1">
    <citation type="journal article" date="2019" name="Int. J. Syst. Evol. Microbiol.">
        <title>The Global Catalogue of Microorganisms (GCM) 10K type strain sequencing project: providing services to taxonomists for standard genome sequencing and annotation.</title>
        <authorList>
            <consortium name="The Broad Institute Genomics Platform"/>
            <consortium name="The Broad Institute Genome Sequencing Center for Infectious Disease"/>
            <person name="Wu L."/>
            <person name="Ma J."/>
        </authorList>
    </citation>
    <scope>NUCLEOTIDE SEQUENCE [LARGE SCALE GENOMIC DNA]</scope>
    <source>
        <strain evidence="2 3">JCM 14326</strain>
    </source>
</reference>
<dbReference type="Pfam" id="PF08592">
    <property type="entry name" value="Anthrone_oxy"/>
    <property type="match status" value="1"/>
</dbReference>
<dbReference type="EMBL" id="BAAANL010000002">
    <property type="protein sequence ID" value="GAA1856712.1"/>
    <property type="molecule type" value="Genomic_DNA"/>
</dbReference>
<evidence type="ECO:0000256" key="1">
    <source>
        <dbReference type="SAM" id="Phobius"/>
    </source>
</evidence>